<dbReference type="PROSITE" id="PS51257">
    <property type="entry name" value="PROKAR_LIPOPROTEIN"/>
    <property type="match status" value="1"/>
</dbReference>
<dbReference type="Proteomes" id="UP000007881">
    <property type="component" value="Chromosome"/>
</dbReference>
<evidence type="ECO:0000313" key="1">
    <source>
        <dbReference type="EMBL" id="BAM02718.1"/>
    </source>
</evidence>
<protein>
    <submittedName>
        <fullName evidence="1">Uncharacterized protein</fullName>
    </submittedName>
</protein>
<dbReference type="EMBL" id="AP012338">
    <property type="protein sequence ID" value="BAM02718.1"/>
    <property type="molecule type" value="Genomic_DNA"/>
</dbReference>
<dbReference type="KEGG" id="phm:PSMK_05590"/>
<dbReference type="HOGENOM" id="CLU_1265972_0_0_0"/>
<gene>
    <name evidence="1" type="ordered locus">PSMK_05590</name>
</gene>
<accession>I0IBT0</accession>
<organism evidence="1 2">
    <name type="scientific">Phycisphaera mikurensis (strain NBRC 102666 / KCTC 22515 / FYK2301M01)</name>
    <dbReference type="NCBI Taxonomy" id="1142394"/>
    <lineage>
        <taxon>Bacteria</taxon>
        <taxon>Pseudomonadati</taxon>
        <taxon>Planctomycetota</taxon>
        <taxon>Phycisphaerae</taxon>
        <taxon>Phycisphaerales</taxon>
        <taxon>Phycisphaeraceae</taxon>
        <taxon>Phycisphaera</taxon>
    </lineage>
</organism>
<reference evidence="1 2" key="1">
    <citation type="submission" date="2012-02" db="EMBL/GenBank/DDBJ databases">
        <title>Complete genome sequence of Phycisphaera mikurensis NBRC 102666.</title>
        <authorList>
            <person name="Ankai A."/>
            <person name="Hosoyama A."/>
            <person name="Terui Y."/>
            <person name="Sekine M."/>
            <person name="Fukai R."/>
            <person name="Kato Y."/>
            <person name="Nakamura S."/>
            <person name="Yamada-Narita S."/>
            <person name="Kawakoshi A."/>
            <person name="Fukunaga Y."/>
            <person name="Yamazaki S."/>
            <person name="Fujita N."/>
        </authorList>
    </citation>
    <scope>NUCLEOTIDE SEQUENCE [LARGE SCALE GENOMIC DNA]</scope>
    <source>
        <strain evidence="2">NBRC 102666 / KCTC 22515 / FYK2301M01</strain>
    </source>
</reference>
<dbReference type="AlphaFoldDB" id="I0IBT0"/>
<evidence type="ECO:0000313" key="2">
    <source>
        <dbReference type="Proteomes" id="UP000007881"/>
    </source>
</evidence>
<dbReference type="STRING" id="1142394.PSMK_05590"/>
<name>I0IBT0_PHYMF</name>
<dbReference type="OrthoDB" id="3078365at2"/>
<dbReference type="RefSeq" id="WP_014435938.1">
    <property type="nucleotide sequence ID" value="NC_017080.1"/>
</dbReference>
<keyword evidence="2" id="KW-1185">Reference proteome</keyword>
<proteinExistence type="predicted"/>
<sequence>MRRALTALLVLVSAACLAGAAGLGYLLLRDRIASGIYRERLVAVTAEYNQLAADYNLAVTRAAVTELLVEGGAVAVQVRSPSGPLRRIQTPYSADSEIFLDYVVLDGKLWIRRVFDDRTAPREGIVIDPALAEIDWDAEQADHGKVAYRSLADGRWVVSVSGDGSVGLKKAADDEPADLVSAPEVKDFDPLVEAEKQVEAITWRDVLAGVAGELPATR</sequence>